<dbReference type="OrthoDB" id="8866439at2759"/>
<dbReference type="GO" id="GO:0031267">
    <property type="term" value="F:small GTPase binding"/>
    <property type="evidence" value="ECO:0007669"/>
    <property type="project" value="TreeGrafter"/>
</dbReference>
<dbReference type="Pfam" id="PF14957">
    <property type="entry name" value="BORG_CEP"/>
    <property type="match status" value="1"/>
</dbReference>
<reference evidence="6" key="2">
    <citation type="submission" date="2025-08" db="UniProtKB">
        <authorList>
            <consortium name="RefSeq"/>
        </authorList>
    </citation>
    <scope>IDENTIFICATION</scope>
    <source>
        <tissue evidence="6">Blood</tissue>
    </source>
</reference>
<evidence type="ECO:0000256" key="1">
    <source>
        <dbReference type="ARBA" id="ARBA00004184"/>
    </source>
</evidence>
<protein>
    <submittedName>
        <fullName evidence="6">Cdc42 effector protein 3-like</fullName>
    </submittedName>
</protein>
<evidence type="ECO:0000313" key="5">
    <source>
        <dbReference type="Proteomes" id="UP000221080"/>
    </source>
</evidence>
<feature type="compositionally biased region" description="Basic and acidic residues" evidence="3">
    <location>
        <begin position="133"/>
        <end position="142"/>
    </location>
</feature>
<keyword evidence="5" id="KW-1185">Reference proteome</keyword>
<dbReference type="SMART" id="SM00285">
    <property type="entry name" value="PBD"/>
    <property type="match status" value="1"/>
</dbReference>
<dbReference type="AlphaFoldDB" id="A0A2D0RM93"/>
<gene>
    <name evidence="6" type="primary">LOC108269960</name>
</gene>
<evidence type="ECO:0000313" key="6">
    <source>
        <dbReference type="RefSeq" id="XP_017331632.1"/>
    </source>
</evidence>
<proteinExistence type="inferred from homology"/>
<dbReference type="GO" id="GO:0007266">
    <property type="term" value="P:Rho protein signal transduction"/>
    <property type="evidence" value="ECO:0007669"/>
    <property type="project" value="TreeGrafter"/>
</dbReference>
<dbReference type="GO" id="GO:0005886">
    <property type="term" value="C:plasma membrane"/>
    <property type="evidence" value="ECO:0007669"/>
    <property type="project" value="TreeGrafter"/>
</dbReference>
<dbReference type="InterPro" id="IPR051296">
    <property type="entry name" value="Cdc42_Effector_BORG/CEP"/>
</dbReference>
<dbReference type="GO" id="GO:0031274">
    <property type="term" value="P:positive regulation of pseudopodium assembly"/>
    <property type="evidence" value="ECO:0007669"/>
    <property type="project" value="TreeGrafter"/>
</dbReference>
<sequence length="197" mass="22135">MSLRTTLQGKPPSGRWPRISSKRKVLSVNMISLPLADFRHLTHVDSDANGDSFGDLSFLKQGHRLLLQSSQSEQNLLQACMPPPKPPRLNLNEPELCQDSADWEFQNQPLAERRKKCNSLPLLDTDDGEEEAYELHRKEESISKSPGRGSLSSGRDSTQTTPEEFQPEESDTTFTFTVDLGPSILDDVLQVMDKLNQ</sequence>
<dbReference type="GO" id="GO:0030838">
    <property type="term" value="P:positive regulation of actin filament polymerization"/>
    <property type="evidence" value="ECO:0007669"/>
    <property type="project" value="TreeGrafter"/>
</dbReference>
<dbReference type="InterPro" id="IPR029273">
    <property type="entry name" value="Cdc42_effect-like"/>
</dbReference>
<feature type="domain" description="CRIB" evidence="4">
    <location>
        <begin position="31"/>
        <end position="45"/>
    </location>
</feature>
<dbReference type="GeneID" id="108269960"/>
<organism evidence="5 6">
    <name type="scientific">Ictalurus punctatus</name>
    <name type="common">Channel catfish</name>
    <name type="synonym">Silurus punctatus</name>
    <dbReference type="NCBI Taxonomy" id="7998"/>
    <lineage>
        <taxon>Eukaryota</taxon>
        <taxon>Metazoa</taxon>
        <taxon>Chordata</taxon>
        <taxon>Craniata</taxon>
        <taxon>Vertebrata</taxon>
        <taxon>Euteleostomi</taxon>
        <taxon>Actinopterygii</taxon>
        <taxon>Neopterygii</taxon>
        <taxon>Teleostei</taxon>
        <taxon>Ostariophysi</taxon>
        <taxon>Siluriformes</taxon>
        <taxon>Ictaluridae</taxon>
        <taxon>Ictalurus</taxon>
    </lineage>
</organism>
<comment type="similarity">
    <text evidence="2">Belongs to the BORG/CEP family.</text>
</comment>
<dbReference type="GO" id="GO:0012505">
    <property type="term" value="C:endomembrane system"/>
    <property type="evidence" value="ECO:0007669"/>
    <property type="project" value="UniProtKB-SubCell"/>
</dbReference>
<evidence type="ECO:0000256" key="2">
    <source>
        <dbReference type="ARBA" id="ARBA00010770"/>
    </source>
</evidence>
<evidence type="ECO:0000256" key="3">
    <source>
        <dbReference type="SAM" id="MobiDB-lite"/>
    </source>
</evidence>
<dbReference type="KEGG" id="ipu:108269960"/>
<dbReference type="GO" id="GO:0005856">
    <property type="term" value="C:cytoskeleton"/>
    <property type="evidence" value="ECO:0007669"/>
    <property type="project" value="TreeGrafter"/>
</dbReference>
<reference evidence="5" key="1">
    <citation type="journal article" date="2016" name="Nat. Commun.">
        <title>The channel catfish genome sequence provides insights into the evolution of scale formation in teleosts.</title>
        <authorList>
            <person name="Liu Z."/>
            <person name="Liu S."/>
            <person name="Yao J."/>
            <person name="Bao L."/>
            <person name="Zhang J."/>
            <person name="Li Y."/>
            <person name="Jiang C."/>
            <person name="Sun L."/>
            <person name="Wang R."/>
            <person name="Zhang Y."/>
            <person name="Zhou T."/>
            <person name="Zeng Q."/>
            <person name="Fu Q."/>
            <person name="Gao S."/>
            <person name="Li N."/>
            <person name="Koren S."/>
            <person name="Jiang Y."/>
            <person name="Zimin A."/>
            <person name="Xu P."/>
            <person name="Phillippy A.M."/>
            <person name="Geng X."/>
            <person name="Song L."/>
            <person name="Sun F."/>
            <person name="Li C."/>
            <person name="Wang X."/>
            <person name="Chen A."/>
            <person name="Jin Y."/>
            <person name="Yuan Z."/>
            <person name="Yang Y."/>
            <person name="Tan S."/>
            <person name="Peatman E."/>
            <person name="Lu J."/>
            <person name="Qin Z."/>
            <person name="Dunham R."/>
            <person name="Li Z."/>
            <person name="Sonstegard T."/>
            <person name="Feng J."/>
            <person name="Danzmann R.G."/>
            <person name="Schroeder S."/>
            <person name="Scheffler B."/>
            <person name="Duke M.V."/>
            <person name="Ballard L."/>
            <person name="Kucuktas H."/>
            <person name="Kaltenboeck L."/>
            <person name="Liu H."/>
            <person name="Armbruster J."/>
            <person name="Xie Y."/>
            <person name="Kirby M.L."/>
            <person name="Tian Y."/>
            <person name="Flanagan M.E."/>
            <person name="Mu W."/>
            <person name="Waldbieser G.C."/>
        </authorList>
    </citation>
    <scope>NUCLEOTIDE SEQUENCE [LARGE SCALE GENOMIC DNA]</scope>
    <source>
        <strain evidence="5">SDA103</strain>
    </source>
</reference>
<dbReference type="GO" id="GO:0008360">
    <property type="term" value="P:regulation of cell shape"/>
    <property type="evidence" value="ECO:0007669"/>
    <property type="project" value="TreeGrafter"/>
</dbReference>
<dbReference type="OMA" id="SEQNLFM"/>
<dbReference type="GO" id="GO:0005737">
    <property type="term" value="C:cytoplasm"/>
    <property type="evidence" value="ECO:0007669"/>
    <property type="project" value="TreeGrafter"/>
</dbReference>
<dbReference type="RefSeq" id="XP_017331632.1">
    <property type="nucleotide sequence ID" value="XM_017476143.3"/>
</dbReference>
<feature type="region of interest" description="Disordered" evidence="3">
    <location>
        <begin position="130"/>
        <end position="174"/>
    </location>
</feature>
<dbReference type="PANTHER" id="PTHR15344:SF20">
    <property type="entry name" value="CDC42 EFFECTOR PROTEIN 3-LIKE"/>
    <property type="match status" value="1"/>
</dbReference>
<comment type="subcellular location">
    <subcellularLocation>
        <location evidence="1">Endomembrane system</location>
        <topology evidence="1">Peripheral membrane protein</topology>
    </subcellularLocation>
</comment>
<accession>A0A2D0RM93</accession>
<dbReference type="InterPro" id="IPR000095">
    <property type="entry name" value="CRIB_dom"/>
</dbReference>
<dbReference type="PROSITE" id="PS50108">
    <property type="entry name" value="CRIB"/>
    <property type="match status" value="1"/>
</dbReference>
<name>A0A2D0RM93_ICTPU</name>
<dbReference type="PANTHER" id="PTHR15344">
    <property type="entry name" value="CDC42 EFFECTOR PROTEIN BORG"/>
    <property type="match status" value="1"/>
</dbReference>
<dbReference type="Proteomes" id="UP000221080">
    <property type="component" value="Chromosome 9"/>
</dbReference>
<evidence type="ECO:0000259" key="4">
    <source>
        <dbReference type="PROSITE" id="PS50108"/>
    </source>
</evidence>